<name>A0A553YUG4_9ACTN</name>
<gene>
    <name evidence="3" type="ORF">FNZ23_24785</name>
</gene>
<dbReference type="RefSeq" id="WP_143945348.1">
    <property type="nucleotide sequence ID" value="NZ_VKLS01000451.1"/>
</dbReference>
<dbReference type="CDD" id="cd00118">
    <property type="entry name" value="LysM"/>
    <property type="match status" value="1"/>
</dbReference>
<comment type="caution">
    <text evidence="3">The sequence shown here is derived from an EMBL/GenBank/DDBJ whole genome shotgun (WGS) entry which is preliminary data.</text>
</comment>
<reference evidence="3 4" key="1">
    <citation type="submission" date="2019-07" db="EMBL/GenBank/DDBJ databases">
        <title>Draft genome for Streptomyces benahoarensis MZ03-48.</title>
        <authorList>
            <person name="Gonzalez-Pimentel J.L."/>
        </authorList>
    </citation>
    <scope>NUCLEOTIDE SEQUENCE [LARGE SCALE GENOMIC DNA]</scope>
    <source>
        <strain evidence="3 4">MZ03-48</strain>
    </source>
</reference>
<keyword evidence="2" id="KW-0812">Transmembrane</keyword>
<sequence>MARQIPYTAPSPTPPPRGPRGAGDVLRALLAALALAALLIAVPVALVHFVGWPLPDSLPSLSTLRQPITPATFVDVLAVVVWLAWAQFTACVLVEVKAAVSGVGLPARVPGAGPSQLMARQLIAAVLLLGASAASLAPSLSSLAPGDAAPRRAPLTATAPQDPAAQRKQPGPSPEADRQRGTESRPGDPRGAAAAAPRPGVRATKFYRVQPPEGRHHDSLWEIARRHLGDGRRYQEIYELNKDRPQPDGSRLSLASLIRPGWIVEMPADAHGGDVVEMPGEASGTAPGVRKQIAAYAETGAVHPTADDGPGARREAPRPPADHAASPASPPTGEHAVEVHGAPAAGLPEALLAAPLLAAGLLAALGRRRRAALWDAAARAVRPVRHRMPVPEGPATDAHDALLAGADPEAVRDLDRALRGLTRTLTAAGRTLPAVYAAWLTPDALHLQLADEAGPPPEPWEPGQDQMFWRLERAAVPRLSQDEETAAPYPGLVSLGTLDGARLLLNLEAVPGLVTLTGAPAARTAVLSSLAAELATNGWSDRMTVTLVGFGAGLPALAPTRLRHLPDTAALLESLEAETGHRRRALAAAGHDSVLTGRTGRARHAQSAPHLVLLAAEPSPDEARRLAALAADSGRLGIGYLLATATADVPGATWQLEITPEGRLIAPLLGLDLAAQQLPDAQHAAVVALFASATPTDDGPGPTAP</sequence>
<dbReference type="InterPro" id="IPR052196">
    <property type="entry name" value="Bact_Kbp"/>
</dbReference>
<dbReference type="PANTHER" id="PTHR34700:SF4">
    <property type="entry name" value="PHAGE-LIKE ELEMENT PBSX PROTEIN XKDP"/>
    <property type="match status" value="1"/>
</dbReference>
<feature type="transmembrane region" description="Helical" evidence="2">
    <location>
        <begin position="25"/>
        <end position="51"/>
    </location>
</feature>
<dbReference type="Proteomes" id="UP000320888">
    <property type="component" value="Unassembled WGS sequence"/>
</dbReference>
<accession>A0A553YUG4</accession>
<feature type="compositionally biased region" description="Low complexity" evidence="1">
    <location>
        <begin position="189"/>
        <end position="203"/>
    </location>
</feature>
<feature type="non-terminal residue" evidence="3">
    <location>
        <position position="705"/>
    </location>
</feature>
<dbReference type="InterPro" id="IPR018392">
    <property type="entry name" value="LysM"/>
</dbReference>
<feature type="region of interest" description="Disordered" evidence="1">
    <location>
        <begin position="145"/>
        <end position="213"/>
    </location>
</feature>
<feature type="region of interest" description="Disordered" evidence="1">
    <location>
        <begin position="301"/>
        <end position="336"/>
    </location>
</feature>
<evidence type="ECO:0000256" key="1">
    <source>
        <dbReference type="SAM" id="MobiDB-lite"/>
    </source>
</evidence>
<proteinExistence type="predicted"/>
<keyword evidence="2" id="KW-0472">Membrane</keyword>
<dbReference type="InterPro" id="IPR036779">
    <property type="entry name" value="LysM_dom_sf"/>
</dbReference>
<dbReference type="AlphaFoldDB" id="A0A553YUG4"/>
<feature type="compositionally biased region" description="Basic and acidic residues" evidence="1">
    <location>
        <begin position="175"/>
        <end position="188"/>
    </location>
</feature>
<feature type="compositionally biased region" description="Basic and acidic residues" evidence="1">
    <location>
        <begin position="310"/>
        <end position="321"/>
    </location>
</feature>
<keyword evidence="2" id="KW-1133">Transmembrane helix</keyword>
<dbReference type="Gene3D" id="3.10.350.10">
    <property type="entry name" value="LysM domain"/>
    <property type="match status" value="1"/>
</dbReference>
<dbReference type="PANTHER" id="PTHR34700">
    <property type="entry name" value="POTASSIUM BINDING PROTEIN KBP"/>
    <property type="match status" value="1"/>
</dbReference>
<dbReference type="EMBL" id="VKLS01000451">
    <property type="protein sequence ID" value="TSB32851.1"/>
    <property type="molecule type" value="Genomic_DNA"/>
</dbReference>
<feature type="transmembrane region" description="Helical" evidence="2">
    <location>
        <begin position="117"/>
        <end position="137"/>
    </location>
</feature>
<protein>
    <submittedName>
        <fullName evidence="3">Uncharacterized protein</fullName>
    </submittedName>
</protein>
<organism evidence="3 4">
    <name type="scientific">Streptomyces benahoarensis</name>
    <dbReference type="NCBI Taxonomy" id="2595054"/>
    <lineage>
        <taxon>Bacteria</taxon>
        <taxon>Bacillati</taxon>
        <taxon>Actinomycetota</taxon>
        <taxon>Actinomycetes</taxon>
        <taxon>Kitasatosporales</taxon>
        <taxon>Streptomycetaceae</taxon>
        <taxon>Streptomyces</taxon>
    </lineage>
</organism>
<evidence type="ECO:0000256" key="2">
    <source>
        <dbReference type="SAM" id="Phobius"/>
    </source>
</evidence>
<feature type="transmembrane region" description="Helical" evidence="2">
    <location>
        <begin position="71"/>
        <end position="96"/>
    </location>
</feature>
<keyword evidence="4" id="KW-1185">Reference proteome</keyword>
<evidence type="ECO:0000313" key="4">
    <source>
        <dbReference type="Proteomes" id="UP000320888"/>
    </source>
</evidence>
<evidence type="ECO:0000313" key="3">
    <source>
        <dbReference type="EMBL" id="TSB32851.1"/>
    </source>
</evidence>
<feature type="compositionally biased region" description="Low complexity" evidence="1">
    <location>
        <begin position="145"/>
        <end position="160"/>
    </location>
</feature>